<keyword evidence="2" id="KW-1185">Reference proteome</keyword>
<dbReference type="EMBL" id="ML208541">
    <property type="protein sequence ID" value="TFK63080.1"/>
    <property type="molecule type" value="Genomic_DNA"/>
</dbReference>
<evidence type="ECO:0000313" key="2">
    <source>
        <dbReference type="Proteomes" id="UP000308600"/>
    </source>
</evidence>
<reference evidence="1 2" key="1">
    <citation type="journal article" date="2019" name="Nat. Ecol. Evol.">
        <title>Megaphylogeny resolves global patterns of mushroom evolution.</title>
        <authorList>
            <person name="Varga T."/>
            <person name="Krizsan K."/>
            <person name="Foldi C."/>
            <person name="Dima B."/>
            <person name="Sanchez-Garcia M."/>
            <person name="Sanchez-Ramirez S."/>
            <person name="Szollosi G.J."/>
            <person name="Szarkandi J.G."/>
            <person name="Papp V."/>
            <person name="Albert L."/>
            <person name="Andreopoulos W."/>
            <person name="Angelini C."/>
            <person name="Antonin V."/>
            <person name="Barry K.W."/>
            <person name="Bougher N.L."/>
            <person name="Buchanan P."/>
            <person name="Buyck B."/>
            <person name="Bense V."/>
            <person name="Catcheside P."/>
            <person name="Chovatia M."/>
            <person name="Cooper J."/>
            <person name="Damon W."/>
            <person name="Desjardin D."/>
            <person name="Finy P."/>
            <person name="Geml J."/>
            <person name="Haridas S."/>
            <person name="Hughes K."/>
            <person name="Justo A."/>
            <person name="Karasinski D."/>
            <person name="Kautmanova I."/>
            <person name="Kiss B."/>
            <person name="Kocsube S."/>
            <person name="Kotiranta H."/>
            <person name="LaButti K.M."/>
            <person name="Lechner B.E."/>
            <person name="Liimatainen K."/>
            <person name="Lipzen A."/>
            <person name="Lukacs Z."/>
            <person name="Mihaltcheva S."/>
            <person name="Morgado L.N."/>
            <person name="Niskanen T."/>
            <person name="Noordeloos M.E."/>
            <person name="Ohm R.A."/>
            <person name="Ortiz-Santana B."/>
            <person name="Ovrebo C."/>
            <person name="Racz N."/>
            <person name="Riley R."/>
            <person name="Savchenko A."/>
            <person name="Shiryaev A."/>
            <person name="Soop K."/>
            <person name="Spirin V."/>
            <person name="Szebenyi C."/>
            <person name="Tomsovsky M."/>
            <person name="Tulloss R.E."/>
            <person name="Uehling J."/>
            <person name="Grigoriev I.V."/>
            <person name="Vagvolgyi C."/>
            <person name="Papp T."/>
            <person name="Martin F.M."/>
            <person name="Miettinen O."/>
            <person name="Hibbett D.S."/>
            <person name="Nagy L.G."/>
        </authorList>
    </citation>
    <scope>NUCLEOTIDE SEQUENCE [LARGE SCALE GENOMIC DNA]</scope>
    <source>
        <strain evidence="1 2">NL-1719</strain>
    </source>
</reference>
<evidence type="ECO:0000313" key="1">
    <source>
        <dbReference type="EMBL" id="TFK63080.1"/>
    </source>
</evidence>
<dbReference type="Proteomes" id="UP000308600">
    <property type="component" value="Unassembled WGS sequence"/>
</dbReference>
<name>A0ACD3ACB8_9AGAR</name>
<accession>A0ACD3ACB8</accession>
<feature type="non-terminal residue" evidence="1">
    <location>
        <position position="234"/>
    </location>
</feature>
<protein>
    <submittedName>
        <fullName evidence="1">Uncharacterized protein</fullName>
    </submittedName>
</protein>
<proteinExistence type="predicted"/>
<organism evidence="1 2">
    <name type="scientific">Pluteus cervinus</name>
    <dbReference type="NCBI Taxonomy" id="181527"/>
    <lineage>
        <taxon>Eukaryota</taxon>
        <taxon>Fungi</taxon>
        <taxon>Dikarya</taxon>
        <taxon>Basidiomycota</taxon>
        <taxon>Agaricomycotina</taxon>
        <taxon>Agaricomycetes</taxon>
        <taxon>Agaricomycetidae</taxon>
        <taxon>Agaricales</taxon>
        <taxon>Pluteineae</taxon>
        <taxon>Pluteaceae</taxon>
        <taxon>Pluteus</taxon>
    </lineage>
</organism>
<sequence>MHQEHNIAWNTLASHMEFIRDNPRLTPRRTDIFTQRRPGRGKALNYFKNTLVDTISTFSDTERAKYTPVDVLHADTARAPPLTGKLYPDSLIDKYPEFLDPGNQLIENWIAAARANSVLRGGSPPFMFNTGNGSLADVVKVLIHENQMETLLMLAHHPMIPLKDLHNLSWGHHFGWSRVMESCINAYLFINLSAAMGLLADGRCMETRFSQGIVRYLTSTMDYDGQQIPHREFF</sequence>
<gene>
    <name evidence="1" type="ORF">BDN72DRAFT_726763</name>
</gene>